<gene>
    <name evidence="2" type="ORF">BDY17DRAFT_322380</name>
</gene>
<dbReference type="Proteomes" id="UP000799767">
    <property type="component" value="Unassembled WGS sequence"/>
</dbReference>
<dbReference type="RefSeq" id="XP_033592116.1">
    <property type="nucleotide sequence ID" value="XM_033736796.1"/>
</dbReference>
<keyword evidence="3" id="KW-1185">Reference proteome</keyword>
<evidence type="ECO:0008006" key="4">
    <source>
        <dbReference type="Google" id="ProtNLM"/>
    </source>
</evidence>
<name>A0A6A6Q2A3_9PEZI</name>
<evidence type="ECO:0000256" key="1">
    <source>
        <dbReference type="SAM" id="SignalP"/>
    </source>
</evidence>
<proteinExistence type="predicted"/>
<organism evidence="2 3">
    <name type="scientific">Neohortaea acidophila</name>
    <dbReference type="NCBI Taxonomy" id="245834"/>
    <lineage>
        <taxon>Eukaryota</taxon>
        <taxon>Fungi</taxon>
        <taxon>Dikarya</taxon>
        <taxon>Ascomycota</taxon>
        <taxon>Pezizomycotina</taxon>
        <taxon>Dothideomycetes</taxon>
        <taxon>Dothideomycetidae</taxon>
        <taxon>Mycosphaerellales</taxon>
        <taxon>Teratosphaeriaceae</taxon>
        <taxon>Neohortaea</taxon>
    </lineage>
</organism>
<feature type="signal peptide" evidence="1">
    <location>
        <begin position="1"/>
        <end position="18"/>
    </location>
</feature>
<feature type="chain" id="PRO_5025398100" description="Phosphatidylethanolamine-binding protein" evidence="1">
    <location>
        <begin position="19"/>
        <end position="186"/>
    </location>
</feature>
<protein>
    <recommendedName>
        <fullName evidence="4">Phosphatidylethanolamine-binding protein</fullName>
    </recommendedName>
</protein>
<dbReference type="AlphaFoldDB" id="A0A6A6Q2A3"/>
<dbReference type="OrthoDB" id="3634998at2759"/>
<evidence type="ECO:0000313" key="2">
    <source>
        <dbReference type="EMBL" id="KAF2485547.1"/>
    </source>
</evidence>
<dbReference type="GeneID" id="54477798"/>
<keyword evidence="1" id="KW-0732">Signal</keyword>
<evidence type="ECO:0000313" key="3">
    <source>
        <dbReference type="Proteomes" id="UP000799767"/>
    </source>
</evidence>
<sequence>MSLFKAVAVLGAISGAMAQAQGQIPCTDAFRSKELNGVAPAFSDQTPGATAAFLQQLPLAPDATLTLYINGAPGIEVAPDAALVRDFALGVRQVFYYVYPTSDPPTTNYANGTSHTELEIELGALHDIALPVDIHAGMNFNYDTSNCLINSLQGFLTIPSEVDGQPVSVAQITDDLLAAGYAGSLS</sequence>
<dbReference type="EMBL" id="MU001633">
    <property type="protein sequence ID" value="KAF2485547.1"/>
    <property type="molecule type" value="Genomic_DNA"/>
</dbReference>
<accession>A0A6A6Q2A3</accession>
<reference evidence="2" key="1">
    <citation type="journal article" date="2020" name="Stud. Mycol.">
        <title>101 Dothideomycetes genomes: a test case for predicting lifestyles and emergence of pathogens.</title>
        <authorList>
            <person name="Haridas S."/>
            <person name="Albert R."/>
            <person name="Binder M."/>
            <person name="Bloem J."/>
            <person name="Labutti K."/>
            <person name="Salamov A."/>
            <person name="Andreopoulos B."/>
            <person name="Baker S."/>
            <person name="Barry K."/>
            <person name="Bills G."/>
            <person name="Bluhm B."/>
            <person name="Cannon C."/>
            <person name="Castanera R."/>
            <person name="Culley D."/>
            <person name="Daum C."/>
            <person name="Ezra D."/>
            <person name="Gonzalez J."/>
            <person name="Henrissat B."/>
            <person name="Kuo A."/>
            <person name="Liang C."/>
            <person name="Lipzen A."/>
            <person name="Lutzoni F."/>
            <person name="Magnuson J."/>
            <person name="Mondo S."/>
            <person name="Nolan M."/>
            <person name="Ohm R."/>
            <person name="Pangilinan J."/>
            <person name="Park H.-J."/>
            <person name="Ramirez L."/>
            <person name="Alfaro M."/>
            <person name="Sun H."/>
            <person name="Tritt A."/>
            <person name="Yoshinaga Y."/>
            <person name="Zwiers L.-H."/>
            <person name="Turgeon B."/>
            <person name="Goodwin S."/>
            <person name="Spatafora J."/>
            <person name="Crous P."/>
            <person name="Grigoriev I."/>
        </authorList>
    </citation>
    <scope>NUCLEOTIDE SEQUENCE</scope>
    <source>
        <strain evidence="2">CBS 113389</strain>
    </source>
</reference>